<feature type="region of interest" description="Disordered" evidence="1">
    <location>
        <begin position="1"/>
        <end position="112"/>
    </location>
</feature>
<evidence type="ECO:0000313" key="4">
    <source>
        <dbReference type="Proteomes" id="UP000568109"/>
    </source>
</evidence>
<feature type="compositionally biased region" description="Basic and acidic residues" evidence="1">
    <location>
        <begin position="44"/>
        <end position="56"/>
    </location>
</feature>
<feature type="compositionally biased region" description="Low complexity" evidence="1">
    <location>
        <begin position="16"/>
        <end position="25"/>
    </location>
</feature>
<dbReference type="Gene3D" id="3.90.930.1">
    <property type="match status" value="1"/>
</dbReference>
<dbReference type="RefSeq" id="WP_178734119.1">
    <property type="nucleotide sequence ID" value="NZ_JABUOH010000034.1"/>
</dbReference>
<comment type="caution">
    <text evidence="3">The sequence shown here is derived from an EMBL/GenBank/DDBJ whole genome shotgun (WGS) entry which is preliminary data.</text>
</comment>
<accession>A0A851HJV5</accession>
<feature type="non-terminal residue" evidence="3">
    <location>
        <position position="1"/>
    </location>
</feature>
<feature type="domain" description="DUF2963" evidence="2">
    <location>
        <begin position="169"/>
        <end position="218"/>
    </location>
</feature>
<gene>
    <name evidence="3" type="ORF">HR065_01300</name>
</gene>
<evidence type="ECO:0000259" key="2">
    <source>
        <dbReference type="Pfam" id="PF11178"/>
    </source>
</evidence>
<feature type="compositionally biased region" description="Polar residues" evidence="1">
    <location>
        <begin position="57"/>
        <end position="66"/>
    </location>
</feature>
<reference evidence="3 4" key="1">
    <citation type="submission" date="2020-06" db="EMBL/GenBank/DDBJ databases">
        <title>Draft genome sequence of Candidatus Phytoplasma pruni (X-disease group, subgroup 16SrIII-B) strain ChTDIII from Argentina.</title>
        <authorList>
            <person name="Fernandez F.D."/>
            <person name="Zuebert C."/>
            <person name="Huettel B."/>
            <person name="Kube M."/>
            <person name="Conci L.R."/>
        </authorList>
    </citation>
    <scope>NUCLEOTIDE SEQUENCE [LARGE SCALE GENOMIC DNA]</scope>
    <source>
        <strain evidence="3 4">ChTDIII</strain>
    </source>
</reference>
<dbReference type="SUPFAM" id="SSF82171">
    <property type="entry name" value="DPP6 N-terminal domain-like"/>
    <property type="match status" value="1"/>
</dbReference>
<dbReference type="AlphaFoldDB" id="A0A851HJV5"/>
<evidence type="ECO:0000256" key="1">
    <source>
        <dbReference type="SAM" id="MobiDB-lite"/>
    </source>
</evidence>
<name>A0A851HJV5_9MOLU</name>
<feature type="domain" description="DUF2963" evidence="2">
    <location>
        <begin position="123"/>
        <end position="167"/>
    </location>
</feature>
<feature type="compositionally biased region" description="Basic and acidic residues" evidence="1">
    <location>
        <begin position="77"/>
        <end position="107"/>
    </location>
</feature>
<keyword evidence="4" id="KW-1185">Reference proteome</keyword>
<sequence>NSGQNDAGKTNARKNQQTTQTQPPKLKLKEPKQKPITSNQPQPAEKEDVSDKEKGSIQKSKPTINIGNEGEQLAKTTHRDPGNIKKDKTDDFLNKHSPLEKEQKPNIDAKNSNIEIRESRNTDGSKNIIKWDIKNQQIIQKSSYHPDGSIRSIEDYDSKTGKKTKDTCYDADGFLWSIDEYDPKTGKITKTTIYETDGPPNCIIVYDPITNNCTEKTIYNYDGSIWSIADYDPHTGNRIKYTEFKRNGSIIFAYDFDRQTGQKTKYTSYNPDGSIKEIENY</sequence>
<protein>
    <submittedName>
        <fullName evidence="3">DUF2963 domain-containing protein</fullName>
    </submittedName>
</protein>
<dbReference type="Pfam" id="PF11178">
    <property type="entry name" value="DUF2963"/>
    <property type="match status" value="3"/>
</dbReference>
<dbReference type="Proteomes" id="UP000568109">
    <property type="component" value="Unassembled WGS sequence"/>
</dbReference>
<organism evidence="3 4">
    <name type="scientific">Candidatus Phytoplasma pruni</name>
    <dbReference type="NCBI Taxonomy" id="479893"/>
    <lineage>
        <taxon>Bacteria</taxon>
        <taxon>Bacillati</taxon>
        <taxon>Mycoplasmatota</taxon>
        <taxon>Mollicutes</taxon>
        <taxon>Acholeplasmatales</taxon>
        <taxon>Acholeplasmataceae</taxon>
        <taxon>Candidatus Phytoplasma</taxon>
        <taxon>16SrIII (X-disease group)</taxon>
    </lineage>
</organism>
<proteinExistence type="predicted"/>
<dbReference type="InterPro" id="IPR021348">
    <property type="entry name" value="DUF2963"/>
</dbReference>
<evidence type="ECO:0000313" key="3">
    <source>
        <dbReference type="EMBL" id="NWN45719.1"/>
    </source>
</evidence>
<dbReference type="EMBL" id="JABUOH010000034">
    <property type="protein sequence ID" value="NWN45719.1"/>
    <property type="molecule type" value="Genomic_DNA"/>
</dbReference>
<feature type="domain" description="DUF2963" evidence="2">
    <location>
        <begin position="219"/>
        <end position="257"/>
    </location>
</feature>